<evidence type="ECO:0000313" key="2">
    <source>
        <dbReference type="Proteomes" id="UP000321192"/>
    </source>
</evidence>
<proteinExistence type="predicted"/>
<accession>A0A5C7T8H5</accession>
<reference evidence="1 2" key="1">
    <citation type="submission" date="2018-09" db="EMBL/GenBank/DDBJ databases">
        <title>Metagenome Assembled Genomes from an Advanced Water Purification Facility.</title>
        <authorList>
            <person name="Stamps B.W."/>
            <person name="Spear J.R."/>
        </authorList>
    </citation>
    <scope>NUCLEOTIDE SEQUENCE [LARGE SCALE GENOMIC DNA]</scope>
    <source>
        <strain evidence="1">Bin_27_1</strain>
    </source>
</reference>
<comment type="caution">
    <text evidence="1">The sequence shown here is derived from an EMBL/GenBank/DDBJ whole genome shotgun (WGS) entry which is preliminary data.</text>
</comment>
<dbReference type="AlphaFoldDB" id="A0A5C7T8H5"/>
<sequence>MIRDSQKNNPDSYSFIAGMRNVAWLAGYARNLDLEGSRIRSMLVQQTNNLNLALPVSFAPEARLQSGFNETYPIKLTCHVFGRRLENGERVAEMRAINAETPTLLDMPGLAVWDKVRPKGAPVDGFKPLSANDDQDAKGRNVVRLAGFVYSAMLATDAEGKVQKDCLIVLLRQHEDPDKCIPIRVYGRYAAPYQKRVQPGTPVVFTGEFRVRVKKVKEAETEDGIDEVVKYPYIHASHVRVADPNEIRNVPDWAREQMERIRALRAGRTQPGSKEAEAIATGGHPRVVYSNVAPQAAQETVEEVAGPDFGDDLG</sequence>
<dbReference type="RefSeq" id="WP_276656314.1">
    <property type="nucleotide sequence ID" value="NZ_SSFD01000012.1"/>
</dbReference>
<dbReference type="Proteomes" id="UP000321192">
    <property type="component" value="Unassembled WGS sequence"/>
</dbReference>
<name>A0A5C7T8H5_THASP</name>
<protein>
    <submittedName>
        <fullName evidence="1">Uncharacterized protein</fullName>
    </submittedName>
</protein>
<gene>
    <name evidence="1" type="ORF">E6Q80_00760</name>
</gene>
<evidence type="ECO:0000313" key="1">
    <source>
        <dbReference type="EMBL" id="TXH92303.1"/>
    </source>
</evidence>
<dbReference type="EMBL" id="SSFD01000012">
    <property type="protein sequence ID" value="TXH92303.1"/>
    <property type="molecule type" value="Genomic_DNA"/>
</dbReference>
<organism evidence="1 2">
    <name type="scientific">Thauera aminoaromatica</name>
    <dbReference type="NCBI Taxonomy" id="164330"/>
    <lineage>
        <taxon>Bacteria</taxon>
        <taxon>Pseudomonadati</taxon>
        <taxon>Pseudomonadota</taxon>
        <taxon>Betaproteobacteria</taxon>
        <taxon>Rhodocyclales</taxon>
        <taxon>Zoogloeaceae</taxon>
        <taxon>Thauera</taxon>
    </lineage>
</organism>